<dbReference type="Pfam" id="PF13673">
    <property type="entry name" value="Acetyltransf_10"/>
    <property type="match status" value="1"/>
</dbReference>
<dbReference type="Proteomes" id="UP000618943">
    <property type="component" value="Unassembled WGS sequence"/>
</dbReference>
<proteinExistence type="predicted"/>
<dbReference type="Gene3D" id="3.40.630.30">
    <property type="match status" value="1"/>
</dbReference>
<comment type="caution">
    <text evidence="2">The sequence shown here is derived from an EMBL/GenBank/DDBJ whole genome shotgun (WGS) entry which is preliminary data.</text>
</comment>
<evidence type="ECO:0000313" key="3">
    <source>
        <dbReference type="Proteomes" id="UP000618943"/>
    </source>
</evidence>
<dbReference type="InterPro" id="IPR039143">
    <property type="entry name" value="GNPNAT1-like"/>
</dbReference>
<dbReference type="PANTHER" id="PTHR13355">
    <property type="entry name" value="GLUCOSAMINE 6-PHOSPHATE N-ACETYLTRANSFERASE"/>
    <property type="match status" value="1"/>
</dbReference>
<protein>
    <submittedName>
        <fullName evidence="2">GNAT family N-acetyltransferase</fullName>
    </submittedName>
</protein>
<reference evidence="2 3" key="1">
    <citation type="submission" date="2020-12" db="EMBL/GenBank/DDBJ databases">
        <title>YIM B01967 draft genome.</title>
        <authorList>
            <person name="Yan X."/>
        </authorList>
    </citation>
    <scope>NUCLEOTIDE SEQUENCE [LARGE SCALE GENOMIC DNA]</scope>
    <source>
        <strain evidence="2 3">YIM B01967</strain>
    </source>
</reference>
<feature type="domain" description="N-acetyltransferase" evidence="1">
    <location>
        <begin position="4"/>
        <end position="143"/>
    </location>
</feature>
<dbReference type="EMBL" id="JAEOAH010000007">
    <property type="protein sequence ID" value="MBK3494920.1"/>
    <property type="molecule type" value="Genomic_DNA"/>
</dbReference>
<dbReference type="InterPro" id="IPR016181">
    <property type="entry name" value="Acyl_CoA_acyltransferase"/>
</dbReference>
<keyword evidence="3" id="KW-1185">Reference proteome</keyword>
<sequence length="143" mass="16473">MFFAKIVESEKELQDAFYVRQEVFVKEQGIPLPLEKDEYDKEATHFVAYKGGNPIAAGRVRIVDEKIAKVDRVCVLPVYRRKQIGVLMMAHLEKYAKGLELEKVKLSAPTHAIPFYERQSYVITSPEFLDSGIPHRAMEKVFQ</sequence>
<dbReference type="PANTHER" id="PTHR13355:SF11">
    <property type="entry name" value="GLUCOSAMINE 6-PHOSPHATE N-ACETYLTRANSFERASE"/>
    <property type="match status" value="1"/>
</dbReference>
<accession>A0ABS1H687</accession>
<name>A0ABS1H687_9BACL</name>
<evidence type="ECO:0000313" key="2">
    <source>
        <dbReference type="EMBL" id="MBK3494920.1"/>
    </source>
</evidence>
<dbReference type="CDD" id="cd04301">
    <property type="entry name" value="NAT_SF"/>
    <property type="match status" value="1"/>
</dbReference>
<dbReference type="PROSITE" id="PS51186">
    <property type="entry name" value="GNAT"/>
    <property type="match status" value="1"/>
</dbReference>
<evidence type="ECO:0000259" key="1">
    <source>
        <dbReference type="PROSITE" id="PS51186"/>
    </source>
</evidence>
<organism evidence="2 3">
    <name type="scientific">Viridibacillus soli</name>
    <dbReference type="NCBI Taxonomy" id="2798301"/>
    <lineage>
        <taxon>Bacteria</taxon>
        <taxon>Bacillati</taxon>
        <taxon>Bacillota</taxon>
        <taxon>Bacilli</taxon>
        <taxon>Bacillales</taxon>
        <taxon>Caryophanaceae</taxon>
        <taxon>Viridibacillus</taxon>
    </lineage>
</organism>
<dbReference type="SUPFAM" id="SSF55729">
    <property type="entry name" value="Acyl-CoA N-acyltransferases (Nat)"/>
    <property type="match status" value="1"/>
</dbReference>
<dbReference type="InterPro" id="IPR000182">
    <property type="entry name" value="GNAT_dom"/>
</dbReference>
<dbReference type="RefSeq" id="WP_200748704.1">
    <property type="nucleotide sequence ID" value="NZ_JAEOAH010000007.1"/>
</dbReference>
<gene>
    <name evidence="2" type="ORF">JFL43_08600</name>
</gene>